<dbReference type="Proteomes" id="UP000790787">
    <property type="component" value="Chromosome 11"/>
</dbReference>
<dbReference type="InterPro" id="IPR001374">
    <property type="entry name" value="R3H_dom"/>
</dbReference>
<organism evidence="4 5">
    <name type="scientific">Nicotiana tabacum</name>
    <name type="common">Common tobacco</name>
    <dbReference type="NCBI Taxonomy" id="4097"/>
    <lineage>
        <taxon>Eukaryota</taxon>
        <taxon>Viridiplantae</taxon>
        <taxon>Streptophyta</taxon>
        <taxon>Embryophyta</taxon>
        <taxon>Tracheophyta</taxon>
        <taxon>Spermatophyta</taxon>
        <taxon>Magnoliopsida</taxon>
        <taxon>eudicotyledons</taxon>
        <taxon>Gunneridae</taxon>
        <taxon>Pentapetalae</taxon>
        <taxon>asterids</taxon>
        <taxon>lamiids</taxon>
        <taxon>Solanales</taxon>
        <taxon>Solanaceae</taxon>
        <taxon>Nicotianoideae</taxon>
        <taxon>Nicotianeae</taxon>
        <taxon>Nicotiana</taxon>
    </lineage>
</organism>
<dbReference type="InterPro" id="IPR024771">
    <property type="entry name" value="SUZ"/>
</dbReference>
<dbReference type="OrthoDB" id="278430at2759"/>
<feature type="compositionally biased region" description="Polar residues" evidence="2">
    <location>
        <begin position="343"/>
        <end position="354"/>
    </location>
</feature>
<dbReference type="InterPro" id="IPR051937">
    <property type="entry name" value="R3H_domain_containing"/>
</dbReference>
<evidence type="ECO:0000256" key="2">
    <source>
        <dbReference type="SAM" id="MobiDB-lite"/>
    </source>
</evidence>
<evidence type="ECO:0000313" key="4">
    <source>
        <dbReference type="Proteomes" id="UP000790787"/>
    </source>
</evidence>
<dbReference type="InterPro" id="IPR036867">
    <property type="entry name" value="R3H_dom_sf"/>
</dbReference>
<dbReference type="RefSeq" id="XP_016479359.1">
    <property type="nucleotide sequence ID" value="XM_016623873.1"/>
</dbReference>
<reference evidence="4" key="1">
    <citation type="journal article" date="2014" name="Nat. Commun.">
        <title>The tobacco genome sequence and its comparison with those of tomato and potato.</title>
        <authorList>
            <person name="Sierro N."/>
            <person name="Battey J.N."/>
            <person name="Ouadi S."/>
            <person name="Bakaher N."/>
            <person name="Bovet L."/>
            <person name="Willig A."/>
            <person name="Goepfert S."/>
            <person name="Peitsch M.C."/>
            <person name="Ivanov N.V."/>
        </authorList>
    </citation>
    <scope>NUCLEOTIDE SEQUENCE [LARGE SCALE GENOMIC DNA]</scope>
</reference>
<feature type="domain" description="R3H" evidence="3">
    <location>
        <begin position="56"/>
        <end position="121"/>
    </location>
</feature>
<dbReference type="Pfam" id="PF01424">
    <property type="entry name" value="R3H"/>
    <property type="match status" value="1"/>
</dbReference>
<reference evidence="5" key="2">
    <citation type="submission" date="2025-08" db="UniProtKB">
        <authorList>
            <consortium name="RefSeq"/>
        </authorList>
    </citation>
    <scope>IDENTIFICATION</scope>
    <source>
        <tissue evidence="5">Leaf</tissue>
    </source>
</reference>
<dbReference type="STRING" id="4097.A0A1S4ARP9"/>
<dbReference type="RefSeq" id="XP_016479359.1">
    <property type="nucleotide sequence ID" value="XM_016623873.2"/>
</dbReference>
<evidence type="ECO:0000256" key="1">
    <source>
        <dbReference type="ARBA" id="ARBA00022553"/>
    </source>
</evidence>
<dbReference type="KEGG" id="nta:107800659"/>
<dbReference type="PROSITE" id="PS51061">
    <property type="entry name" value="R3H"/>
    <property type="match status" value="1"/>
</dbReference>
<dbReference type="AlphaFoldDB" id="A0A1S4ARP9"/>
<keyword evidence="4" id="KW-1185">Reference proteome</keyword>
<dbReference type="PANTHER" id="PTHR15672">
    <property type="entry name" value="CAMP-REGULATED PHOSPHOPROTEIN 21 RELATED R3H DOMAIN CONTAINING PROTEIN"/>
    <property type="match status" value="1"/>
</dbReference>
<name>A0A1S4ARP9_TOBAC</name>
<dbReference type="SMART" id="SM00393">
    <property type="entry name" value="R3H"/>
    <property type="match status" value="1"/>
</dbReference>
<dbReference type="GeneID" id="107800659"/>
<dbReference type="Pfam" id="PF12752">
    <property type="entry name" value="SUZ"/>
    <property type="match status" value="1"/>
</dbReference>
<protein>
    <submittedName>
        <fullName evidence="5">Uncharacterized protein LOC107800659 isoform X1</fullName>
    </submittedName>
    <submittedName>
        <fullName evidence="5">Uncharacterized protein isoform X1</fullName>
    </submittedName>
</protein>
<dbReference type="PaxDb" id="4097-A0A1S4ARP9"/>
<dbReference type="GO" id="GO:0003676">
    <property type="term" value="F:nucleic acid binding"/>
    <property type="evidence" value="ECO:0007669"/>
    <property type="project" value="UniProtKB-UniRule"/>
</dbReference>
<gene>
    <name evidence="5" type="primary">LOC107800659</name>
</gene>
<sequence>MCGLAHVTGSNRGADKSVFKWRRVKASMSFELCTTGPRDFSVEELAFLIKDNLPCKHLILAVEETLVNFLLDDTSSSGVLELEPMNPYNRLLLHRLADIFGFSHQSVGEGEERHLVLERCSETSVPSILISDLLWQYDELQSPRTVDVIYRRKEGSEVLFKGSFKAHLSPDAQKSSGGCLASLQCRQGYKAHTPIAHEFYLESSESKVEETPTPIFNISLEEREEAYLAARKQIFSGDQGETRQCMKDRPRKDPMVARRMIAHALGQRIRPSNLEILHANTEECEEKTKDVNIQHKDEGRINLGKQTHMEVKTPPAKYPDSGGKLKSSVSNGSKTPHIKKITPKNTDGTGSSTQVKKEGKVNKESIREEHIGAAKRIFANALGFAREGNLSK</sequence>
<dbReference type="Gene3D" id="3.30.1370.50">
    <property type="entry name" value="R3H-like domain"/>
    <property type="match status" value="1"/>
</dbReference>
<evidence type="ECO:0000259" key="3">
    <source>
        <dbReference type="PROSITE" id="PS51061"/>
    </source>
</evidence>
<dbReference type="SUPFAM" id="SSF82708">
    <property type="entry name" value="R3H domain"/>
    <property type="match status" value="1"/>
</dbReference>
<dbReference type="PANTHER" id="PTHR15672:SF25">
    <property type="entry name" value="OS01G0100600 PROTEIN"/>
    <property type="match status" value="1"/>
</dbReference>
<feature type="compositionally biased region" description="Basic and acidic residues" evidence="2">
    <location>
        <begin position="355"/>
        <end position="367"/>
    </location>
</feature>
<proteinExistence type="predicted"/>
<dbReference type="CDD" id="cd02642">
    <property type="entry name" value="R3H_encore_like"/>
    <property type="match status" value="1"/>
</dbReference>
<evidence type="ECO:0000313" key="5">
    <source>
        <dbReference type="RefSeq" id="XP_016479359.1"/>
    </source>
</evidence>
<accession>A0A1S4ARP9</accession>
<keyword evidence="1" id="KW-0597">Phosphoprotein</keyword>
<feature type="region of interest" description="Disordered" evidence="2">
    <location>
        <begin position="313"/>
        <end position="367"/>
    </location>
</feature>